<gene>
    <name evidence="1" type="ORF">GCM10011577_08690</name>
</gene>
<dbReference type="EMBL" id="BMKU01000002">
    <property type="protein sequence ID" value="GGG88714.1"/>
    <property type="molecule type" value="Genomic_DNA"/>
</dbReference>
<organism evidence="1 2">
    <name type="scientific">Pseudarthrobacter polychromogenes</name>
    <dbReference type="NCBI Taxonomy" id="1676"/>
    <lineage>
        <taxon>Bacteria</taxon>
        <taxon>Bacillati</taxon>
        <taxon>Actinomycetota</taxon>
        <taxon>Actinomycetes</taxon>
        <taxon>Micrococcales</taxon>
        <taxon>Micrococcaceae</taxon>
        <taxon>Pseudarthrobacter</taxon>
    </lineage>
</organism>
<sequence>MEFEYCLLVYVRAPQALLKEVKEAAGTQAANPRLRSSRSRKLPVTVTGPDGAGDVRVF</sequence>
<name>A0ABQ1XBJ5_9MICC</name>
<protein>
    <submittedName>
        <fullName evidence="1">Uncharacterized protein</fullName>
    </submittedName>
</protein>
<keyword evidence="2" id="KW-1185">Reference proteome</keyword>
<evidence type="ECO:0000313" key="2">
    <source>
        <dbReference type="Proteomes" id="UP000596938"/>
    </source>
</evidence>
<proteinExistence type="predicted"/>
<reference evidence="2" key="1">
    <citation type="journal article" date="2019" name="Int. J. Syst. Evol. Microbiol.">
        <title>The Global Catalogue of Microorganisms (GCM) 10K type strain sequencing project: providing services to taxonomists for standard genome sequencing and annotation.</title>
        <authorList>
            <consortium name="The Broad Institute Genomics Platform"/>
            <consortium name="The Broad Institute Genome Sequencing Center for Infectious Disease"/>
            <person name="Wu L."/>
            <person name="Ma J."/>
        </authorList>
    </citation>
    <scope>NUCLEOTIDE SEQUENCE [LARGE SCALE GENOMIC DNA]</scope>
    <source>
        <strain evidence="2">CGMCC 1.1927</strain>
    </source>
</reference>
<evidence type="ECO:0000313" key="1">
    <source>
        <dbReference type="EMBL" id="GGG88714.1"/>
    </source>
</evidence>
<dbReference type="Proteomes" id="UP000596938">
    <property type="component" value="Unassembled WGS sequence"/>
</dbReference>
<comment type="caution">
    <text evidence="1">The sequence shown here is derived from an EMBL/GenBank/DDBJ whole genome shotgun (WGS) entry which is preliminary data.</text>
</comment>
<accession>A0ABQ1XBJ5</accession>